<evidence type="ECO:0000313" key="2">
    <source>
        <dbReference type="EMBL" id="GAA1825859.1"/>
    </source>
</evidence>
<evidence type="ECO:0000256" key="1">
    <source>
        <dbReference type="SAM" id="Phobius"/>
    </source>
</evidence>
<organism evidence="2 3">
    <name type="scientific">Agromyces salentinus</name>
    <dbReference type="NCBI Taxonomy" id="269421"/>
    <lineage>
        <taxon>Bacteria</taxon>
        <taxon>Bacillati</taxon>
        <taxon>Actinomycetota</taxon>
        <taxon>Actinomycetes</taxon>
        <taxon>Micrococcales</taxon>
        <taxon>Microbacteriaceae</taxon>
        <taxon>Agromyces</taxon>
    </lineage>
</organism>
<comment type="caution">
    <text evidence="2">The sequence shown here is derived from an EMBL/GenBank/DDBJ whole genome shotgun (WGS) entry which is preliminary data.</text>
</comment>
<name>A0ABP4YNX2_9MICO</name>
<keyword evidence="1" id="KW-0812">Transmembrane</keyword>
<protein>
    <submittedName>
        <fullName evidence="2">Uncharacterized protein</fullName>
    </submittedName>
</protein>
<keyword evidence="3" id="KW-1185">Reference proteome</keyword>
<feature type="transmembrane region" description="Helical" evidence="1">
    <location>
        <begin position="39"/>
        <end position="63"/>
    </location>
</feature>
<dbReference type="RefSeq" id="WP_157429145.1">
    <property type="nucleotide sequence ID" value="NZ_BAAANK010000001.1"/>
</dbReference>
<accession>A0ABP4YNX2</accession>
<keyword evidence="1" id="KW-1133">Transmembrane helix</keyword>
<evidence type="ECO:0000313" key="3">
    <source>
        <dbReference type="Proteomes" id="UP001501746"/>
    </source>
</evidence>
<reference evidence="3" key="1">
    <citation type="journal article" date="2019" name="Int. J. Syst. Evol. Microbiol.">
        <title>The Global Catalogue of Microorganisms (GCM) 10K type strain sequencing project: providing services to taxonomists for standard genome sequencing and annotation.</title>
        <authorList>
            <consortium name="The Broad Institute Genomics Platform"/>
            <consortium name="The Broad Institute Genome Sequencing Center for Infectious Disease"/>
            <person name="Wu L."/>
            <person name="Ma J."/>
        </authorList>
    </citation>
    <scope>NUCLEOTIDE SEQUENCE [LARGE SCALE GENOMIC DNA]</scope>
    <source>
        <strain evidence="3">JCM 14323</strain>
    </source>
</reference>
<keyword evidence="1" id="KW-0472">Membrane</keyword>
<proteinExistence type="predicted"/>
<dbReference type="Proteomes" id="UP001501746">
    <property type="component" value="Unassembled WGS sequence"/>
</dbReference>
<gene>
    <name evidence="2" type="ORF">GCM10009750_06410</name>
</gene>
<dbReference type="EMBL" id="BAAANK010000001">
    <property type="protein sequence ID" value="GAA1825859.1"/>
    <property type="molecule type" value="Genomic_DNA"/>
</dbReference>
<sequence>MTQVFVEGDAMPTNLTVEHRPMPEGGDADRHRASTATRVWLSVLVLSTLGLVIGAVVTFGWMINETHFDRSTPEFDEFERHIEQLPGVHSVDAERWVEAPTFWTPTSWMTVTVDQAGLPALLEAACTTDYRDAVTWSVHVRTPSASEVSLHAAPTTPTAADRGARCPDFGLDAVRIVDELDRIAPGLAIQPSIWENGRFALVALEEQIPSGFAHLLPLIEHADDLLAAAGLSGNDAVEINAMNLGLILEPHESAEYLEMLAELADEHAVSSYWADGGGTPIDGVEKVQIVAPDRHHRAIEDVIRSSGLHIAELPVRFLEQ</sequence>